<evidence type="ECO:0000313" key="1">
    <source>
        <dbReference type="EMBL" id="QCQ23230.1"/>
    </source>
</evidence>
<keyword evidence="2" id="KW-1185">Reference proteome</keyword>
<name>A0A4P8L5N7_9BACT</name>
<protein>
    <submittedName>
        <fullName evidence="1">Uncharacterized protein</fullName>
    </submittedName>
</protein>
<dbReference type="EMBL" id="CP040098">
    <property type="protein sequence ID" value="QCQ23230.1"/>
    <property type="molecule type" value="Genomic_DNA"/>
</dbReference>
<dbReference type="RefSeq" id="WP_137425509.1">
    <property type="nucleotide sequence ID" value="NZ_CP040098.1"/>
</dbReference>
<dbReference type="Proteomes" id="UP000298602">
    <property type="component" value="Chromosome"/>
</dbReference>
<sequence>MEHTLFLLFNHRLTPDQAADARASLAVSSIADLPPDLKELWGSIPPRVPEIEPVLAPFRDWLDRNARPGDFVLVQGDFGATYLMVRFAMARNWIPVYSATRREALEEHLPDGRVRLTHHFRHERFRYYGR</sequence>
<dbReference type="NCBIfam" id="NF040559">
    <property type="entry name" value="CAS_Csx20"/>
    <property type="match status" value="1"/>
</dbReference>
<reference evidence="1 2" key="2">
    <citation type="submission" date="2019-05" db="EMBL/GenBank/DDBJ databases">
        <authorList>
            <person name="Suflita J.M."/>
            <person name="Marks C.R."/>
        </authorList>
    </citation>
    <scope>NUCLEOTIDE SEQUENCE [LARGE SCALE GENOMIC DNA]</scope>
    <source>
        <strain evidence="1 2">ALDC</strain>
    </source>
</reference>
<proteinExistence type="predicted"/>
<dbReference type="OrthoDB" id="9811802at2"/>
<dbReference type="AlphaFoldDB" id="A0A4P8L5N7"/>
<reference evidence="1 2" key="1">
    <citation type="submission" date="2019-05" db="EMBL/GenBank/DDBJ databases">
        <title>The Complete Genome Sequence of the n-alkane-degrading Desulfoglaeba alkanexedens ALDC reveals multiple alkylsuccinate synthase gene clusters.</title>
        <authorList>
            <person name="Callaghan A.V."/>
            <person name="Davidova I.A."/>
            <person name="Duncan K.E."/>
            <person name="Morris B."/>
            <person name="McInerney M.J."/>
        </authorList>
    </citation>
    <scope>NUCLEOTIDE SEQUENCE [LARGE SCALE GENOMIC DNA]</scope>
    <source>
        <strain evidence="1 2">ALDC</strain>
    </source>
</reference>
<accession>A0A4P8L5N7</accession>
<dbReference type="KEGG" id="dax:FDQ92_14245"/>
<evidence type="ECO:0000313" key="2">
    <source>
        <dbReference type="Proteomes" id="UP000298602"/>
    </source>
</evidence>
<dbReference type="InterPro" id="IPR049811">
    <property type="entry name" value="MJ1673-like_dom"/>
</dbReference>
<organism evidence="1 2">
    <name type="scientific">Desulfoglaeba alkanexedens ALDC</name>
    <dbReference type="NCBI Taxonomy" id="980445"/>
    <lineage>
        <taxon>Bacteria</taxon>
        <taxon>Pseudomonadati</taxon>
        <taxon>Thermodesulfobacteriota</taxon>
        <taxon>Syntrophobacteria</taxon>
        <taxon>Syntrophobacterales</taxon>
        <taxon>Syntrophobacteraceae</taxon>
        <taxon>Desulfoglaeba</taxon>
    </lineage>
</organism>
<gene>
    <name evidence="1" type="ORF">FDQ92_14245</name>
</gene>